<reference evidence="1" key="1">
    <citation type="submission" date="2019-04" db="EMBL/GenBank/DDBJ databases">
        <authorList>
            <person name="Brambilla D."/>
        </authorList>
    </citation>
    <scope>NUCLEOTIDE SEQUENCE</scope>
    <source>
        <strain evidence="1">BAL1</strain>
    </source>
</reference>
<protein>
    <submittedName>
        <fullName evidence="1">Uncharacterized protein</fullName>
    </submittedName>
</protein>
<name>A0A486XMY7_9GAMM</name>
<evidence type="ECO:0000313" key="1">
    <source>
        <dbReference type="EMBL" id="VHO02912.1"/>
    </source>
</evidence>
<proteinExistence type="predicted"/>
<dbReference type="EMBL" id="CAAJGR010000078">
    <property type="protein sequence ID" value="VHO02912.1"/>
    <property type="molecule type" value="Genomic_DNA"/>
</dbReference>
<dbReference type="AlphaFoldDB" id="A0A486XMY7"/>
<sequence length="48" mass="5686">MLIATVAAAGWMEKRSFFKQDKTCQQRHAKGWRAVVRYYCCILYTQKV</sequence>
<gene>
    <name evidence="1" type="ORF">BAL341_1087</name>
</gene>
<accession>A0A486XMY7</accession>
<organism evidence="1">
    <name type="scientific">Rheinheimera sp. BAL341</name>
    <dbReference type="NCBI Taxonomy" id="1708203"/>
    <lineage>
        <taxon>Bacteria</taxon>
        <taxon>Pseudomonadati</taxon>
        <taxon>Pseudomonadota</taxon>
        <taxon>Gammaproteobacteria</taxon>
        <taxon>Chromatiales</taxon>
        <taxon>Chromatiaceae</taxon>
        <taxon>Rheinheimera</taxon>
    </lineage>
</organism>